<keyword evidence="4" id="KW-1185">Reference proteome</keyword>
<dbReference type="RefSeq" id="WP_204059197.1">
    <property type="nucleotide sequence ID" value="NZ_BAAAGP010000007.1"/>
</dbReference>
<name>A0ABQ4G466_9ACTN</name>
<gene>
    <name evidence="3" type="ORF">Mco01_48920</name>
</gene>
<dbReference type="InterPro" id="IPR011008">
    <property type="entry name" value="Dimeric_a/b-barrel"/>
</dbReference>
<dbReference type="InterPro" id="IPR005545">
    <property type="entry name" value="YCII"/>
</dbReference>
<proteinExistence type="inferred from homology"/>
<evidence type="ECO:0000256" key="1">
    <source>
        <dbReference type="ARBA" id="ARBA00007689"/>
    </source>
</evidence>
<dbReference type="PANTHER" id="PTHR35174">
    <property type="entry name" value="BLL7171 PROTEIN-RELATED"/>
    <property type="match status" value="1"/>
</dbReference>
<comment type="caution">
    <text evidence="3">The sequence shown here is derived from an EMBL/GenBank/DDBJ whole genome shotgun (WGS) entry which is preliminary data.</text>
</comment>
<dbReference type="Proteomes" id="UP000603904">
    <property type="component" value="Unassembled WGS sequence"/>
</dbReference>
<reference evidence="3 4" key="1">
    <citation type="submission" date="2021-01" db="EMBL/GenBank/DDBJ databases">
        <title>Whole genome shotgun sequence of Microbispora corallina NBRC 16416.</title>
        <authorList>
            <person name="Komaki H."/>
            <person name="Tamura T."/>
        </authorList>
    </citation>
    <scope>NUCLEOTIDE SEQUENCE [LARGE SCALE GENOMIC DNA]</scope>
    <source>
        <strain evidence="3 4">NBRC 16416</strain>
    </source>
</reference>
<evidence type="ECO:0000259" key="2">
    <source>
        <dbReference type="Pfam" id="PF03795"/>
    </source>
</evidence>
<comment type="similarity">
    <text evidence="1">Belongs to the YciI family.</text>
</comment>
<dbReference type="Gene3D" id="3.30.70.1060">
    <property type="entry name" value="Dimeric alpha+beta barrel"/>
    <property type="match status" value="1"/>
</dbReference>
<dbReference type="PANTHER" id="PTHR35174:SF3">
    <property type="entry name" value="BLL7171 PROTEIN"/>
    <property type="match status" value="1"/>
</dbReference>
<dbReference type="Pfam" id="PF03795">
    <property type="entry name" value="YCII"/>
    <property type="match status" value="1"/>
</dbReference>
<dbReference type="SUPFAM" id="SSF54909">
    <property type="entry name" value="Dimeric alpha+beta barrel"/>
    <property type="match status" value="1"/>
</dbReference>
<evidence type="ECO:0000313" key="3">
    <source>
        <dbReference type="EMBL" id="GIH41892.1"/>
    </source>
</evidence>
<feature type="domain" description="YCII-related" evidence="2">
    <location>
        <begin position="3"/>
        <end position="114"/>
    </location>
</feature>
<organism evidence="3 4">
    <name type="scientific">Microbispora corallina</name>
    <dbReference type="NCBI Taxonomy" id="83302"/>
    <lineage>
        <taxon>Bacteria</taxon>
        <taxon>Bacillati</taxon>
        <taxon>Actinomycetota</taxon>
        <taxon>Actinomycetes</taxon>
        <taxon>Streptosporangiales</taxon>
        <taxon>Streptosporangiaceae</taxon>
        <taxon>Microbispora</taxon>
    </lineage>
</organism>
<protein>
    <recommendedName>
        <fullName evidence="2">YCII-related domain-containing protein</fullName>
    </recommendedName>
</protein>
<sequence length="116" mass="12510">MAKYLVLIYGDERQWAAMSPQEREALGEAHRAFSASAGPAVLDTHELRPASGATTLHADPGGRVVMTDGPFLETKEAVGGYYLIDAPDLDEVVRLASRLYEVSAGHSGVEIRQVVE</sequence>
<accession>A0ABQ4G466</accession>
<dbReference type="EMBL" id="BOOC01000026">
    <property type="protein sequence ID" value="GIH41892.1"/>
    <property type="molecule type" value="Genomic_DNA"/>
</dbReference>
<evidence type="ECO:0000313" key="4">
    <source>
        <dbReference type="Proteomes" id="UP000603904"/>
    </source>
</evidence>